<sequence length="162" mass="18357">MNDDNPKREFVEKAETFFETQHLPRMAGRLLGWLLICVPPVQSAKEIGETLQMSKGSVSTIARQLRQMGLIEKVAQIGARGDFYRIHPNATESMLLARQAEFERLYDLSIQGLNQLEDESPQDRQRLLAVKRMSAMAVAEMTRLIDQIHEAEGETARSASEK</sequence>
<dbReference type="EMBL" id="DF967972">
    <property type="protein sequence ID" value="GAP15678.1"/>
    <property type="molecule type" value="Genomic_DNA"/>
</dbReference>
<dbReference type="OrthoDB" id="67158at2"/>
<dbReference type="InterPro" id="IPR036390">
    <property type="entry name" value="WH_DNA-bd_sf"/>
</dbReference>
<reference evidence="5" key="1">
    <citation type="submission" date="2015-07" db="EMBL/GenBank/DDBJ databases">
        <title>Draft Genome Sequences of Anaerolinea thermolimosa IMO-1, Bellilinea caldifistulae GOMI-1, Leptolinea tardivitalis YMTK-2, Levilinea saccharolytica KIBI-1,Longilinea arvoryzae KOME-1, Previously Described as Members of the Anaerolineaceae (Chloroflexi).</title>
        <authorList>
            <person name="Sekiguchi Y."/>
            <person name="Ohashi A."/>
            <person name="Matsuura N."/>
            <person name="Tourlousse M.D."/>
        </authorList>
    </citation>
    <scope>NUCLEOTIDE SEQUENCE [LARGE SCALE GENOMIC DNA]</scope>
    <source>
        <strain evidence="5">KOME-1</strain>
    </source>
</reference>
<keyword evidence="3" id="KW-0804">Transcription</keyword>
<evidence type="ECO:0000256" key="3">
    <source>
        <dbReference type="ARBA" id="ARBA00023163"/>
    </source>
</evidence>
<dbReference type="InterPro" id="IPR052362">
    <property type="entry name" value="HTH-GbsR_regulator"/>
</dbReference>
<dbReference type="Gene3D" id="1.10.10.10">
    <property type="entry name" value="Winged helix-like DNA-binding domain superfamily/Winged helix DNA-binding domain"/>
    <property type="match status" value="1"/>
</dbReference>
<dbReference type="STRING" id="360412.LARV_03470"/>
<dbReference type="RefSeq" id="WP_075074840.1">
    <property type="nucleotide sequence ID" value="NZ_DF967972.1"/>
</dbReference>
<dbReference type="PANTHER" id="PTHR38465:SF2">
    <property type="entry name" value="HTH-TYPE TRANSCRIPTIONAL REGULATOR MMPR5"/>
    <property type="match status" value="1"/>
</dbReference>
<dbReference type="PANTHER" id="PTHR38465">
    <property type="entry name" value="HTH-TYPE TRANSCRIPTIONAL REGULATOR MJ1563-RELATED"/>
    <property type="match status" value="1"/>
</dbReference>
<feature type="domain" description="HTH marR-type" evidence="4">
    <location>
        <begin position="23"/>
        <end position="76"/>
    </location>
</feature>
<evidence type="ECO:0000313" key="6">
    <source>
        <dbReference type="Proteomes" id="UP000055060"/>
    </source>
</evidence>
<dbReference type="GO" id="GO:0003700">
    <property type="term" value="F:DNA-binding transcription factor activity"/>
    <property type="evidence" value="ECO:0007669"/>
    <property type="project" value="InterPro"/>
</dbReference>
<dbReference type="InterPro" id="IPR000835">
    <property type="entry name" value="HTH_MarR-typ"/>
</dbReference>
<evidence type="ECO:0000256" key="1">
    <source>
        <dbReference type="ARBA" id="ARBA00023015"/>
    </source>
</evidence>
<protein>
    <submittedName>
        <fullName evidence="5">Predicted transcriptional regulator</fullName>
    </submittedName>
</protein>
<evidence type="ECO:0000313" key="5">
    <source>
        <dbReference type="EMBL" id="GAP15678.1"/>
    </source>
</evidence>
<accession>A0A0S7BD64</accession>
<dbReference type="AlphaFoldDB" id="A0A0S7BD64"/>
<dbReference type="InterPro" id="IPR036388">
    <property type="entry name" value="WH-like_DNA-bd_sf"/>
</dbReference>
<dbReference type="Proteomes" id="UP000055060">
    <property type="component" value="Unassembled WGS sequence"/>
</dbReference>
<gene>
    <name evidence="5" type="ORF">LARV_03470</name>
</gene>
<evidence type="ECO:0000259" key="4">
    <source>
        <dbReference type="Pfam" id="PF12802"/>
    </source>
</evidence>
<name>A0A0S7BD64_9CHLR</name>
<dbReference type="GO" id="GO:0003677">
    <property type="term" value="F:DNA binding"/>
    <property type="evidence" value="ECO:0007669"/>
    <property type="project" value="UniProtKB-KW"/>
</dbReference>
<dbReference type="Pfam" id="PF12802">
    <property type="entry name" value="MarR_2"/>
    <property type="match status" value="1"/>
</dbReference>
<organism evidence="5">
    <name type="scientific">Longilinea arvoryzae</name>
    <dbReference type="NCBI Taxonomy" id="360412"/>
    <lineage>
        <taxon>Bacteria</taxon>
        <taxon>Bacillati</taxon>
        <taxon>Chloroflexota</taxon>
        <taxon>Anaerolineae</taxon>
        <taxon>Anaerolineales</taxon>
        <taxon>Anaerolineaceae</taxon>
        <taxon>Longilinea</taxon>
    </lineage>
</organism>
<dbReference type="SUPFAM" id="SSF46785">
    <property type="entry name" value="Winged helix' DNA-binding domain"/>
    <property type="match status" value="1"/>
</dbReference>
<proteinExistence type="predicted"/>
<keyword evidence="2" id="KW-0238">DNA-binding</keyword>
<keyword evidence="6" id="KW-1185">Reference proteome</keyword>
<keyword evidence="1" id="KW-0805">Transcription regulation</keyword>
<evidence type="ECO:0000256" key="2">
    <source>
        <dbReference type="ARBA" id="ARBA00023125"/>
    </source>
</evidence>